<dbReference type="EMBL" id="BSPG01000041">
    <property type="protein sequence ID" value="GLS46404.1"/>
    <property type="molecule type" value="Genomic_DNA"/>
</dbReference>
<dbReference type="SUPFAM" id="SSF55804">
    <property type="entry name" value="Phoshotransferase/anion transport protein"/>
    <property type="match status" value="1"/>
</dbReference>
<evidence type="ECO:0000313" key="3">
    <source>
        <dbReference type="Proteomes" id="UP001156881"/>
    </source>
</evidence>
<organism evidence="2 3">
    <name type="scientific">Methylobacterium brachythecii</name>
    <dbReference type="NCBI Taxonomy" id="1176177"/>
    <lineage>
        <taxon>Bacteria</taxon>
        <taxon>Pseudomonadati</taxon>
        <taxon>Pseudomonadota</taxon>
        <taxon>Alphaproteobacteria</taxon>
        <taxon>Hyphomicrobiales</taxon>
        <taxon>Methylobacteriaceae</taxon>
        <taxon>Methylobacterium</taxon>
    </lineage>
</organism>
<feature type="domain" description="PTS EIIA type-2" evidence="1">
    <location>
        <begin position="27"/>
        <end position="171"/>
    </location>
</feature>
<protein>
    <submittedName>
        <fullName evidence="2">Nitrogen regulatory protein</fullName>
    </submittedName>
</protein>
<dbReference type="InterPro" id="IPR051541">
    <property type="entry name" value="PTS_SugarTrans_NitroReg"/>
</dbReference>
<dbReference type="InterPro" id="IPR016152">
    <property type="entry name" value="PTrfase/Anion_transptr"/>
</dbReference>
<dbReference type="Pfam" id="PF00359">
    <property type="entry name" value="PTS_EIIA_2"/>
    <property type="match status" value="1"/>
</dbReference>
<reference evidence="3" key="1">
    <citation type="journal article" date="2019" name="Int. J. Syst. Evol. Microbiol.">
        <title>The Global Catalogue of Microorganisms (GCM) 10K type strain sequencing project: providing services to taxonomists for standard genome sequencing and annotation.</title>
        <authorList>
            <consortium name="The Broad Institute Genomics Platform"/>
            <consortium name="The Broad Institute Genome Sequencing Center for Infectious Disease"/>
            <person name="Wu L."/>
            <person name="Ma J."/>
        </authorList>
    </citation>
    <scope>NUCLEOTIDE SEQUENCE [LARGE SCALE GENOMIC DNA]</scope>
    <source>
        <strain evidence="3">NBRC 107710</strain>
    </source>
</reference>
<dbReference type="NCBIfam" id="TIGR01419">
    <property type="entry name" value="nitro_reg_IIA"/>
    <property type="match status" value="1"/>
</dbReference>
<name>A0ABQ6D7Y0_9HYPH</name>
<evidence type="ECO:0000259" key="1">
    <source>
        <dbReference type="PROSITE" id="PS51094"/>
    </source>
</evidence>
<dbReference type="PANTHER" id="PTHR47738">
    <property type="entry name" value="PTS SYSTEM FRUCTOSE-LIKE EIIA COMPONENT-RELATED"/>
    <property type="match status" value="1"/>
</dbReference>
<dbReference type="Proteomes" id="UP001156881">
    <property type="component" value="Unassembled WGS sequence"/>
</dbReference>
<evidence type="ECO:0000313" key="2">
    <source>
        <dbReference type="EMBL" id="GLS46404.1"/>
    </source>
</evidence>
<comment type="caution">
    <text evidence="2">The sequence shown here is derived from an EMBL/GenBank/DDBJ whole genome shotgun (WGS) entry which is preliminary data.</text>
</comment>
<dbReference type="PROSITE" id="PS51094">
    <property type="entry name" value="PTS_EIIA_TYPE_2"/>
    <property type="match status" value="1"/>
</dbReference>
<dbReference type="Gene3D" id="3.40.930.10">
    <property type="entry name" value="Mannitol-specific EII, Chain A"/>
    <property type="match status" value="1"/>
</dbReference>
<keyword evidence="3" id="KW-1185">Reference proteome</keyword>
<gene>
    <name evidence="2" type="primary">ptsN</name>
    <name evidence="2" type="ORF">GCM10007884_43980</name>
</gene>
<accession>A0ABQ6D7Y0</accession>
<dbReference type="PANTHER" id="PTHR47738:SF1">
    <property type="entry name" value="NITROGEN REGULATORY PROTEIN"/>
    <property type="match status" value="1"/>
</dbReference>
<sequence length="177" mass="19079">MPASLPVTGLPVPGLVDGPRSFMPVLEFLSPDSVIPGLRARAKKQILLELAAQAARQLPSLDEREVFETLLQRERLGSTGIGDGVAIPHGKLARLDRLFGMVARLEKPTDFEALDGQPVDVVFLLLAPENAGADHLKALAQVARILREPGLLERIRTARDASALYALLTNRPTPQAA</sequence>
<dbReference type="PROSITE" id="PS00372">
    <property type="entry name" value="PTS_EIIA_TYPE_2_HIS"/>
    <property type="match status" value="1"/>
</dbReference>
<proteinExistence type="predicted"/>
<dbReference type="InterPro" id="IPR006320">
    <property type="entry name" value="PTS_Nitro_regul"/>
</dbReference>
<dbReference type="CDD" id="cd00211">
    <property type="entry name" value="PTS_IIA_fru"/>
    <property type="match status" value="1"/>
</dbReference>
<dbReference type="InterPro" id="IPR002178">
    <property type="entry name" value="PTS_EIIA_type-2_dom"/>
</dbReference>